<evidence type="ECO:0000313" key="1">
    <source>
        <dbReference type="EMBL" id="KAE8353264.1"/>
    </source>
</evidence>
<reference evidence="2" key="1">
    <citation type="submission" date="2019-04" db="EMBL/GenBank/DDBJ databases">
        <title>Friends and foes A comparative genomics studyof 23 Aspergillus species from section Flavi.</title>
        <authorList>
            <consortium name="DOE Joint Genome Institute"/>
            <person name="Kjaerbolling I."/>
            <person name="Vesth T."/>
            <person name="Frisvad J.C."/>
            <person name="Nybo J.L."/>
            <person name="Theobald S."/>
            <person name="Kildgaard S."/>
            <person name="Isbrandt T."/>
            <person name="Kuo A."/>
            <person name="Sato A."/>
            <person name="Lyhne E.K."/>
            <person name="Kogle M.E."/>
            <person name="Wiebenga A."/>
            <person name="Kun R.S."/>
            <person name="Lubbers R.J."/>
            <person name="Makela M.R."/>
            <person name="Barry K."/>
            <person name="Chovatia M."/>
            <person name="Clum A."/>
            <person name="Daum C."/>
            <person name="Haridas S."/>
            <person name="He G."/>
            <person name="LaButti K."/>
            <person name="Lipzen A."/>
            <person name="Mondo S."/>
            <person name="Riley R."/>
            <person name="Salamov A."/>
            <person name="Simmons B.A."/>
            <person name="Magnuson J.K."/>
            <person name="Henrissat B."/>
            <person name="Mortensen U.H."/>
            <person name="Larsen T.O."/>
            <person name="Devries R.P."/>
            <person name="Grigoriev I.V."/>
            <person name="Machida M."/>
            <person name="Baker S.E."/>
            <person name="Andersen M.R."/>
        </authorList>
    </citation>
    <scope>NUCLEOTIDE SEQUENCE [LARGE SCALE GENOMIC DNA]</scope>
    <source>
        <strain evidence="2">CBS 553.77</strain>
    </source>
</reference>
<dbReference type="EMBL" id="ML739103">
    <property type="protein sequence ID" value="KAE8353264.1"/>
    <property type="molecule type" value="Genomic_DNA"/>
</dbReference>
<gene>
    <name evidence="1" type="ORF">BDV28DRAFT_133529</name>
</gene>
<dbReference type="Proteomes" id="UP000327118">
    <property type="component" value="Unassembled WGS sequence"/>
</dbReference>
<proteinExistence type="predicted"/>
<dbReference type="AlphaFoldDB" id="A0A5N6Z6G9"/>
<accession>A0A5N6Z6G9</accession>
<sequence length="67" mass="7776">MVHGICVSAIWDDDHKVLGFFRYAPASGVMLDYCMSVTADHFRNRRYTIVYSYCQQESHLFQALLVV</sequence>
<evidence type="ECO:0000313" key="2">
    <source>
        <dbReference type="Proteomes" id="UP000327118"/>
    </source>
</evidence>
<organism evidence="1 2">
    <name type="scientific">Aspergillus coremiiformis</name>
    <dbReference type="NCBI Taxonomy" id="138285"/>
    <lineage>
        <taxon>Eukaryota</taxon>
        <taxon>Fungi</taxon>
        <taxon>Dikarya</taxon>
        <taxon>Ascomycota</taxon>
        <taxon>Pezizomycotina</taxon>
        <taxon>Eurotiomycetes</taxon>
        <taxon>Eurotiomycetidae</taxon>
        <taxon>Eurotiales</taxon>
        <taxon>Aspergillaceae</taxon>
        <taxon>Aspergillus</taxon>
        <taxon>Aspergillus subgen. Circumdati</taxon>
    </lineage>
</organism>
<name>A0A5N6Z6G9_9EURO</name>
<keyword evidence="2" id="KW-1185">Reference proteome</keyword>
<dbReference type="OrthoDB" id="4155294at2759"/>
<protein>
    <submittedName>
        <fullName evidence="1">Uncharacterized protein</fullName>
    </submittedName>
</protein>